<organism evidence="1 2">
    <name type="scientific">Mesorhabditis spiculigera</name>
    <dbReference type="NCBI Taxonomy" id="96644"/>
    <lineage>
        <taxon>Eukaryota</taxon>
        <taxon>Metazoa</taxon>
        <taxon>Ecdysozoa</taxon>
        <taxon>Nematoda</taxon>
        <taxon>Chromadorea</taxon>
        <taxon>Rhabditida</taxon>
        <taxon>Rhabditina</taxon>
        <taxon>Rhabditomorpha</taxon>
        <taxon>Rhabditoidea</taxon>
        <taxon>Rhabditidae</taxon>
        <taxon>Mesorhabditinae</taxon>
        <taxon>Mesorhabditis</taxon>
    </lineage>
</organism>
<evidence type="ECO:0000313" key="2">
    <source>
        <dbReference type="Proteomes" id="UP001177023"/>
    </source>
</evidence>
<evidence type="ECO:0000313" key="1">
    <source>
        <dbReference type="EMBL" id="CAJ0570810.1"/>
    </source>
</evidence>
<proteinExistence type="predicted"/>
<comment type="caution">
    <text evidence="1">The sequence shown here is derived from an EMBL/GenBank/DDBJ whole genome shotgun (WGS) entry which is preliminary data.</text>
</comment>
<dbReference type="Proteomes" id="UP001177023">
    <property type="component" value="Unassembled WGS sequence"/>
</dbReference>
<dbReference type="AlphaFoldDB" id="A0AA36CML3"/>
<accession>A0AA36CML3</accession>
<dbReference type="EMBL" id="CATQJA010002479">
    <property type="protein sequence ID" value="CAJ0570810.1"/>
    <property type="molecule type" value="Genomic_DNA"/>
</dbReference>
<sequence>MARNEAQVQTEMSIAHHEMINAASQRIRKSEAQLICMDLREKNDFSFIVDKSGLPLREHQLITLLLKQWQNDAIALYIKPARRSLSPPW</sequence>
<keyword evidence="2" id="KW-1185">Reference proteome</keyword>
<reference evidence="1" key="1">
    <citation type="submission" date="2023-06" db="EMBL/GenBank/DDBJ databases">
        <authorList>
            <person name="Delattre M."/>
        </authorList>
    </citation>
    <scope>NUCLEOTIDE SEQUENCE</scope>
    <source>
        <strain evidence="1">AF72</strain>
    </source>
</reference>
<protein>
    <submittedName>
        <fullName evidence="1">Uncharacterized protein</fullName>
    </submittedName>
</protein>
<gene>
    <name evidence="1" type="ORF">MSPICULIGERA_LOCUS9246</name>
</gene>
<feature type="non-terminal residue" evidence="1">
    <location>
        <position position="1"/>
    </location>
</feature>
<name>A0AA36CML3_9BILA</name>